<feature type="transmembrane region" description="Helical" evidence="1">
    <location>
        <begin position="93"/>
        <end position="117"/>
    </location>
</feature>
<keyword evidence="1" id="KW-0812">Transmembrane</keyword>
<keyword evidence="1" id="KW-0472">Membrane</keyword>
<dbReference type="EMBL" id="FTOE01000002">
    <property type="protein sequence ID" value="SIS56688.1"/>
    <property type="molecule type" value="Genomic_DNA"/>
</dbReference>
<reference evidence="3" key="1">
    <citation type="submission" date="2017-01" db="EMBL/GenBank/DDBJ databases">
        <authorList>
            <person name="Varghese N."/>
            <person name="Submissions S."/>
        </authorList>
    </citation>
    <scope>NUCLEOTIDE SEQUENCE [LARGE SCALE GENOMIC DNA]</scope>
    <source>
        <strain evidence="3">DSM 22306</strain>
    </source>
</reference>
<dbReference type="AlphaFoldDB" id="A0A1N7K544"/>
<dbReference type="OrthoDB" id="9800207at2"/>
<evidence type="ECO:0000313" key="3">
    <source>
        <dbReference type="Proteomes" id="UP000185999"/>
    </source>
</evidence>
<keyword evidence="1" id="KW-1133">Transmembrane helix</keyword>
<feature type="transmembrane region" description="Helical" evidence="1">
    <location>
        <begin position="48"/>
        <end position="73"/>
    </location>
</feature>
<dbReference type="Pfam" id="PF04403">
    <property type="entry name" value="PqiA"/>
    <property type="match status" value="1"/>
</dbReference>
<dbReference type="InterPro" id="IPR007498">
    <property type="entry name" value="PqiA-like"/>
</dbReference>
<proteinExistence type="predicted"/>
<gene>
    <name evidence="2" type="ORF">SAMN05421760_102198</name>
</gene>
<evidence type="ECO:0000313" key="2">
    <source>
        <dbReference type="EMBL" id="SIS56688.1"/>
    </source>
</evidence>
<dbReference type="Proteomes" id="UP000185999">
    <property type="component" value="Unassembled WGS sequence"/>
</dbReference>
<evidence type="ECO:0000256" key="1">
    <source>
        <dbReference type="SAM" id="Phobius"/>
    </source>
</evidence>
<accession>A0A1N7K544</accession>
<feature type="transmembrane region" description="Helical" evidence="1">
    <location>
        <begin position="7"/>
        <end position="28"/>
    </location>
</feature>
<protein>
    <submittedName>
        <fullName evidence="2">Paraquat-inducible protein A</fullName>
    </submittedName>
</protein>
<dbReference type="RefSeq" id="WP_076495952.1">
    <property type="nucleotide sequence ID" value="NZ_FTOE01000002.1"/>
</dbReference>
<organism evidence="2 3">
    <name type="scientific">Neptunomonas antarctica</name>
    <dbReference type="NCBI Taxonomy" id="619304"/>
    <lineage>
        <taxon>Bacteria</taxon>
        <taxon>Pseudomonadati</taxon>
        <taxon>Pseudomonadota</taxon>
        <taxon>Gammaproteobacteria</taxon>
        <taxon>Oceanospirillales</taxon>
        <taxon>Oceanospirillaceae</taxon>
        <taxon>Neptunomonas</taxon>
    </lineage>
</organism>
<keyword evidence="3" id="KW-1185">Reference proteome</keyword>
<dbReference type="STRING" id="619304.SAMN05421760_102198"/>
<feature type="transmembrane region" description="Helical" evidence="1">
    <location>
        <begin position="123"/>
        <end position="143"/>
    </location>
</feature>
<sequence length="159" mass="17541">MKILLAITFIVFIAGLVTPIITMTKFVLLENTFSVLSGALGLLKEGQFFLFVLITGFSVMLPLLKMAVLYKLLSDKQQASVHLDRYLHWMHLFGKWSMLDVFVVAVLVVAVKLGAIASVEMRFGLYAFTAAVVLTMYVTARVVSLADGLPTKAQQTNPL</sequence>
<name>A0A1N7K544_9GAMM</name>